<dbReference type="AlphaFoldDB" id="S4MDT0"/>
<evidence type="ECO:0000259" key="2">
    <source>
        <dbReference type="PROSITE" id="PS51664"/>
    </source>
</evidence>
<keyword evidence="4" id="KW-1185">Reference proteome</keyword>
<feature type="region of interest" description="Disordered" evidence="1">
    <location>
        <begin position="324"/>
        <end position="344"/>
    </location>
</feature>
<accession>S4MDT0</accession>
<evidence type="ECO:0000256" key="1">
    <source>
        <dbReference type="SAM" id="MobiDB-lite"/>
    </source>
</evidence>
<proteinExistence type="predicted"/>
<evidence type="ECO:0000313" key="4">
    <source>
        <dbReference type="Proteomes" id="UP000015001"/>
    </source>
</evidence>
<protein>
    <recommendedName>
        <fullName evidence="2">YcaO domain-containing protein</fullName>
    </recommendedName>
</protein>
<comment type="caution">
    <text evidence="3">The sequence shown here is derived from an EMBL/GenBank/DDBJ whole genome shotgun (WGS) entry which is preliminary data.</text>
</comment>
<dbReference type="RefSeq" id="WP_020277215.1">
    <property type="nucleotide sequence ID" value="NZ_KE354471.1"/>
</dbReference>
<evidence type="ECO:0000313" key="3">
    <source>
        <dbReference type="EMBL" id="EPJ34556.1"/>
    </source>
</evidence>
<dbReference type="PANTHER" id="PTHR37809:SF1">
    <property type="entry name" value="RIBOSOMAL PROTEIN S12 METHYLTHIOTRANSFERASE ACCESSORY FACTOR YCAO"/>
    <property type="match status" value="1"/>
</dbReference>
<organism evidence="3 4">
    <name type="scientific">Streptomyces afghaniensis 772</name>
    <dbReference type="NCBI Taxonomy" id="1283301"/>
    <lineage>
        <taxon>Bacteria</taxon>
        <taxon>Bacillati</taxon>
        <taxon>Actinomycetota</taxon>
        <taxon>Actinomycetes</taxon>
        <taxon>Kitasatosporales</taxon>
        <taxon>Streptomycetaceae</taxon>
        <taxon>Streptomyces</taxon>
    </lineage>
</organism>
<dbReference type="Proteomes" id="UP000015001">
    <property type="component" value="Unassembled WGS sequence"/>
</dbReference>
<dbReference type="EMBL" id="AOPY01001692">
    <property type="protein sequence ID" value="EPJ34556.1"/>
    <property type="molecule type" value="Genomic_DNA"/>
</dbReference>
<dbReference type="InterPro" id="IPR027624">
    <property type="entry name" value="TOMM_cyclo_SagD"/>
</dbReference>
<reference evidence="3 4" key="1">
    <citation type="submission" date="2013-02" db="EMBL/GenBank/DDBJ databases">
        <title>Draft Genome Sequence of Streptomyces afghaniensis, Which Produces Compounds of the Julimycin B-Complex.</title>
        <authorList>
            <person name="Gruening B.A."/>
            <person name="Praeg A."/>
            <person name="Erxleben A."/>
            <person name="Guenther S."/>
            <person name="Fiedler H.-P."/>
            <person name="Goodfellow M."/>
            <person name="Mueller M."/>
        </authorList>
    </citation>
    <scope>NUCLEOTIDE SEQUENCE [LARGE SCALE GENOMIC DNA]</scope>
    <source>
        <strain evidence="3 4">772</strain>
    </source>
</reference>
<dbReference type="HOGENOM" id="CLU_020793_2_1_11"/>
<dbReference type="PATRIC" id="fig|1283301.3.peg.8330"/>
<dbReference type="Pfam" id="PF02624">
    <property type="entry name" value="YcaO"/>
    <property type="match status" value="1"/>
</dbReference>
<feature type="domain" description="YcaO" evidence="2">
    <location>
        <begin position="58"/>
        <end position="428"/>
    </location>
</feature>
<sequence>MSAISEVHRLVGPFSGITWPPQPSSGSYRPRSLHNYLAGTAPVTYSRPYPRVTGRASGSGVSYDRETAWRIAVIESLERIATASVSTEFVQGDALSVPGAIDLEDIPRCSETELAHPSCTLERPDNKASIRWATGIDLADCSPARVPAVMVYLDLPAGEGERFWRQISTGVAAGPTWEAAVTSAICEAIERDIVAVTWLQKLPLPRLAPAELWDSTRDLLLWCQRKYIEVHFFDATTEIGVPTVYCVQEAPYDTVSRLVVSAATDPDPAQAAEHALVEGLALRPTLHQAAADERRVVSVLKGALAIGSPRMSRAMDFLLRTPDHSRTRRMPPLAAPPSGSEDDKTRMHRLVDACTRAGHKVYAFDLATPDLRTIGLHVARVVIPSLQPLSFSPHARYLGHPRVYELPGLLGHRSLTEGGLNSDPQPFA</sequence>
<dbReference type="NCBIfam" id="TIGR03604">
    <property type="entry name" value="TOMM_cyclo_SagD"/>
    <property type="match status" value="1"/>
</dbReference>
<dbReference type="Gene3D" id="3.30.1330.230">
    <property type="match status" value="1"/>
</dbReference>
<gene>
    <name evidence="3" type="ORF">STAFG_8394</name>
</gene>
<name>S4MDT0_9ACTN</name>
<dbReference type="InterPro" id="IPR003776">
    <property type="entry name" value="YcaO-like_dom"/>
</dbReference>
<dbReference type="PANTHER" id="PTHR37809">
    <property type="entry name" value="RIBOSOMAL PROTEIN S12 METHYLTHIOTRANSFERASE ACCESSORY FACTOR YCAO"/>
    <property type="match status" value="1"/>
</dbReference>
<dbReference type="PROSITE" id="PS51664">
    <property type="entry name" value="YCAO"/>
    <property type="match status" value="1"/>
</dbReference>